<evidence type="ECO:0000256" key="9">
    <source>
        <dbReference type="ARBA" id="ARBA00023065"/>
    </source>
</evidence>
<evidence type="ECO:0000256" key="10">
    <source>
        <dbReference type="ARBA" id="ARBA00023112"/>
    </source>
</evidence>
<comment type="similarity">
    <text evidence="2">Belongs to the ABC transporter superfamily.</text>
</comment>
<evidence type="ECO:0000256" key="7">
    <source>
        <dbReference type="ARBA" id="ARBA00022840"/>
    </source>
</evidence>
<gene>
    <name evidence="17" type="ORF">GCM10023226_17970</name>
</gene>
<dbReference type="Pfam" id="PF00005">
    <property type="entry name" value="ABC_tran"/>
    <property type="match status" value="1"/>
</dbReference>
<keyword evidence="10" id="KW-0921">Nickel transport</keyword>
<evidence type="ECO:0000256" key="12">
    <source>
        <dbReference type="ARBA" id="ARBA00038669"/>
    </source>
</evidence>
<reference evidence="18" key="1">
    <citation type="journal article" date="2019" name="Int. J. Syst. Evol. Microbiol.">
        <title>The Global Catalogue of Microorganisms (GCM) 10K type strain sequencing project: providing services to taxonomists for standard genome sequencing and annotation.</title>
        <authorList>
            <consortium name="The Broad Institute Genomics Platform"/>
            <consortium name="The Broad Institute Genome Sequencing Center for Infectious Disease"/>
            <person name="Wu L."/>
            <person name="Ma J."/>
        </authorList>
    </citation>
    <scope>NUCLEOTIDE SEQUENCE [LARGE SCALE GENOMIC DNA]</scope>
    <source>
        <strain evidence="18">JCM 18127</strain>
    </source>
</reference>
<dbReference type="InterPro" id="IPR003439">
    <property type="entry name" value="ABC_transporter-like_ATP-bd"/>
</dbReference>
<evidence type="ECO:0000256" key="14">
    <source>
        <dbReference type="ARBA" id="ARBA00044143"/>
    </source>
</evidence>
<keyword evidence="5" id="KW-0533">Nickel</keyword>
<evidence type="ECO:0000256" key="1">
    <source>
        <dbReference type="ARBA" id="ARBA00004202"/>
    </source>
</evidence>
<evidence type="ECO:0000256" key="3">
    <source>
        <dbReference type="ARBA" id="ARBA00022448"/>
    </source>
</evidence>
<dbReference type="GO" id="GO:0005524">
    <property type="term" value="F:ATP binding"/>
    <property type="evidence" value="ECO:0007669"/>
    <property type="project" value="UniProtKB-KW"/>
</dbReference>
<dbReference type="Proteomes" id="UP001500621">
    <property type="component" value="Unassembled WGS sequence"/>
</dbReference>
<dbReference type="Gene3D" id="3.40.50.300">
    <property type="entry name" value="P-loop containing nucleotide triphosphate hydrolases"/>
    <property type="match status" value="1"/>
</dbReference>
<evidence type="ECO:0000256" key="2">
    <source>
        <dbReference type="ARBA" id="ARBA00005417"/>
    </source>
</evidence>
<evidence type="ECO:0000256" key="5">
    <source>
        <dbReference type="ARBA" id="ARBA00022596"/>
    </source>
</evidence>
<keyword evidence="6" id="KW-0547">Nucleotide-binding</keyword>
<evidence type="ECO:0000256" key="15">
    <source>
        <dbReference type="ARBA" id="ARBA00048610"/>
    </source>
</evidence>
<comment type="subcellular location">
    <subcellularLocation>
        <location evidence="1">Cell membrane</location>
        <topology evidence="1">Peripheral membrane protein</topology>
    </subcellularLocation>
</comment>
<evidence type="ECO:0000256" key="4">
    <source>
        <dbReference type="ARBA" id="ARBA00022475"/>
    </source>
</evidence>
<keyword evidence="8" id="KW-1278">Translocase</keyword>
<evidence type="ECO:0000256" key="11">
    <source>
        <dbReference type="ARBA" id="ARBA00023136"/>
    </source>
</evidence>
<keyword evidence="18" id="KW-1185">Reference proteome</keyword>
<name>A0ABP8W4I7_9ACTN</name>
<keyword evidence="7 17" id="KW-0067">ATP-binding</keyword>
<dbReference type="SMART" id="SM00382">
    <property type="entry name" value="AAA"/>
    <property type="match status" value="1"/>
</dbReference>
<dbReference type="PANTHER" id="PTHR43297:SF13">
    <property type="entry name" value="NICKEL ABC TRANSPORTER, ATP-BINDING PROTEIN"/>
    <property type="match status" value="1"/>
</dbReference>
<dbReference type="EMBL" id="BAABIM010000002">
    <property type="protein sequence ID" value="GAA4681193.1"/>
    <property type="molecule type" value="Genomic_DNA"/>
</dbReference>
<evidence type="ECO:0000259" key="16">
    <source>
        <dbReference type="PROSITE" id="PS50893"/>
    </source>
</evidence>
<comment type="subunit">
    <text evidence="12">The complex is composed of two ATP-binding proteins (NikD and NikE), two transmembrane proteins (NikB and NikC) and a solute-binding protein (NikA).</text>
</comment>
<keyword evidence="9" id="KW-0406">Ion transport</keyword>
<protein>
    <recommendedName>
        <fullName evidence="14">Nickel import system ATP-binding protein NikD</fullName>
        <ecNumber evidence="13">7.2.2.11</ecNumber>
    </recommendedName>
</protein>
<dbReference type="PANTHER" id="PTHR43297">
    <property type="entry name" value="OLIGOPEPTIDE TRANSPORT ATP-BINDING PROTEIN APPD"/>
    <property type="match status" value="1"/>
</dbReference>
<accession>A0ABP8W4I7</accession>
<evidence type="ECO:0000256" key="6">
    <source>
        <dbReference type="ARBA" id="ARBA00022741"/>
    </source>
</evidence>
<comment type="catalytic activity">
    <reaction evidence="15">
        <text>Ni(2+)(out) + ATP + H2O = Ni(2+)(in) + ADP + phosphate + H(+)</text>
        <dbReference type="Rhea" id="RHEA:15557"/>
        <dbReference type="ChEBI" id="CHEBI:15377"/>
        <dbReference type="ChEBI" id="CHEBI:15378"/>
        <dbReference type="ChEBI" id="CHEBI:30616"/>
        <dbReference type="ChEBI" id="CHEBI:43474"/>
        <dbReference type="ChEBI" id="CHEBI:49786"/>
        <dbReference type="ChEBI" id="CHEBI:456216"/>
        <dbReference type="EC" id="7.2.2.11"/>
    </reaction>
    <physiologicalReaction direction="left-to-right" evidence="15">
        <dbReference type="Rhea" id="RHEA:15558"/>
    </physiologicalReaction>
</comment>
<dbReference type="InterPro" id="IPR027417">
    <property type="entry name" value="P-loop_NTPase"/>
</dbReference>
<keyword evidence="3" id="KW-0813">Transport</keyword>
<keyword evidence="11" id="KW-0472">Membrane</keyword>
<evidence type="ECO:0000256" key="13">
    <source>
        <dbReference type="ARBA" id="ARBA00039098"/>
    </source>
</evidence>
<dbReference type="InterPro" id="IPR050388">
    <property type="entry name" value="ABC_Ni/Peptide_Import"/>
</dbReference>
<evidence type="ECO:0000256" key="8">
    <source>
        <dbReference type="ARBA" id="ARBA00022967"/>
    </source>
</evidence>
<dbReference type="PROSITE" id="PS50893">
    <property type="entry name" value="ABC_TRANSPORTER_2"/>
    <property type="match status" value="1"/>
</dbReference>
<dbReference type="SUPFAM" id="SSF52540">
    <property type="entry name" value="P-loop containing nucleoside triphosphate hydrolases"/>
    <property type="match status" value="1"/>
</dbReference>
<keyword evidence="4" id="KW-1003">Cell membrane</keyword>
<dbReference type="EC" id="7.2.2.11" evidence="13"/>
<proteinExistence type="inferred from homology"/>
<dbReference type="InterPro" id="IPR003593">
    <property type="entry name" value="AAA+_ATPase"/>
</dbReference>
<sequence length="280" mass="28868">MNRRELDVSVESAALDVRDLRVAFVQYERGLRRRVVEAVRGMTLSAHPGEVVALVGASGAGKSLFGHAVLGMLPPNARATGEVRLGGRLLDEAARRRLAGRGLVLLPQGGSYLDPTARVGAQVRRAARLAGRRDPAAAAREALAERGLEAGVERLYPHELSGGMARRVVGAVAGVGDPAVVIADEPTPGLHPEAVAAALQGLRRTADGGAAVVLITHDLRGALGVSDRVVVCRAGSTVDEAAVADFAGDGAGLAHPYTRALWQALPGHGFRAPAEPGAAS</sequence>
<organism evidence="17 18">
    <name type="scientific">Nocardioides nanhaiensis</name>
    <dbReference type="NCBI Taxonomy" id="1476871"/>
    <lineage>
        <taxon>Bacteria</taxon>
        <taxon>Bacillati</taxon>
        <taxon>Actinomycetota</taxon>
        <taxon>Actinomycetes</taxon>
        <taxon>Propionibacteriales</taxon>
        <taxon>Nocardioidaceae</taxon>
        <taxon>Nocardioides</taxon>
    </lineage>
</organism>
<feature type="domain" description="ABC transporter" evidence="16">
    <location>
        <begin position="17"/>
        <end position="259"/>
    </location>
</feature>
<comment type="caution">
    <text evidence="17">The sequence shown here is derived from an EMBL/GenBank/DDBJ whole genome shotgun (WGS) entry which is preliminary data.</text>
</comment>
<evidence type="ECO:0000313" key="17">
    <source>
        <dbReference type="EMBL" id="GAA4681193.1"/>
    </source>
</evidence>
<evidence type="ECO:0000313" key="18">
    <source>
        <dbReference type="Proteomes" id="UP001500621"/>
    </source>
</evidence>